<evidence type="ECO:0000259" key="3">
    <source>
        <dbReference type="Pfam" id="PF11350"/>
    </source>
</evidence>
<name>A0A4R6S572_LABRH</name>
<proteinExistence type="predicted"/>
<keyword evidence="2" id="KW-0812">Transmembrane</keyword>
<feature type="domain" description="DUF3152" evidence="3">
    <location>
        <begin position="86"/>
        <end position="298"/>
    </location>
</feature>
<organism evidence="4 5">
    <name type="scientific">Labedaea rhizosphaerae</name>
    <dbReference type="NCBI Taxonomy" id="598644"/>
    <lineage>
        <taxon>Bacteria</taxon>
        <taxon>Bacillati</taxon>
        <taxon>Actinomycetota</taxon>
        <taxon>Actinomycetes</taxon>
        <taxon>Pseudonocardiales</taxon>
        <taxon>Pseudonocardiaceae</taxon>
        <taxon>Labedaea</taxon>
    </lineage>
</organism>
<accession>A0A4R6S572</accession>
<protein>
    <submittedName>
        <fullName evidence="4">Uncharacterized protein DUF3152</fullName>
    </submittedName>
</protein>
<gene>
    <name evidence="4" type="ORF">EV186_106279</name>
</gene>
<keyword evidence="2" id="KW-1133">Transmembrane helix</keyword>
<evidence type="ECO:0000256" key="2">
    <source>
        <dbReference type="SAM" id="Phobius"/>
    </source>
</evidence>
<feature type="region of interest" description="Disordered" evidence="1">
    <location>
        <begin position="279"/>
        <end position="301"/>
    </location>
</feature>
<keyword evidence="5" id="KW-1185">Reference proteome</keyword>
<dbReference type="Pfam" id="PF11350">
    <property type="entry name" value="DUF3152"/>
    <property type="match status" value="1"/>
</dbReference>
<sequence length="301" mass="32480">MRPARPKKRGIAGIVSTYGWRVYAVPILVALTVLVLIKVTGPGPDNSPDQTAADASTAQGGTPSTPQATEEPPTPVNDAKVPTAELPKGGPYAQSGSATWRVLPGTTKRVGTGGRLYTYSVEVENGIDPAMYGDDSDFSKLVDQTLADPRGWTGTGDVSVQRVDPNVTRPDIRISLSTPNTVHRADYCGYSIHYESSCWRSSKGRVMINLARWVRGAIAFNGDMLTYHQYALNHEIGHAFGNHHVGCQKDGGLAPVMMQQTFGVANDYVAKLNQVDPTNRDAVPSDHKVCKPNAWPKPQVN</sequence>
<dbReference type="EMBL" id="SNXZ01000006">
    <property type="protein sequence ID" value="TDP93885.1"/>
    <property type="molecule type" value="Genomic_DNA"/>
</dbReference>
<evidence type="ECO:0000313" key="4">
    <source>
        <dbReference type="EMBL" id="TDP93885.1"/>
    </source>
</evidence>
<reference evidence="4 5" key="1">
    <citation type="submission" date="2019-03" db="EMBL/GenBank/DDBJ databases">
        <title>Genomic Encyclopedia of Type Strains, Phase IV (KMG-IV): sequencing the most valuable type-strain genomes for metagenomic binning, comparative biology and taxonomic classification.</title>
        <authorList>
            <person name="Goeker M."/>
        </authorList>
    </citation>
    <scope>NUCLEOTIDE SEQUENCE [LARGE SCALE GENOMIC DNA]</scope>
    <source>
        <strain evidence="4 5">DSM 45361</strain>
    </source>
</reference>
<evidence type="ECO:0000256" key="1">
    <source>
        <dbReference type="SAM" id="MobiDB-lite"/>
    </source>
</evidence>
<keyword evidence="2" id="KW-0472">Membrane</keyword>
<dbReference type="SUPFAM" id="SSF55486">
    <property type="entry name" value="Metalloproteases ('zincins'), catalytic domain"/>
    <property type="match status" value="1"/>
</dbReference>
<feature type="region of interest" description="Disordered" evidence="1">
    <location>
        <begin position="45"/>
        <end position="98"/>
    </location>
</feature>
<feature type="transmembrane region" description="Helical" evidence="2">
    <location>
        <begin position="20"/>
        <end position="37"/>
    </location>
</feature>
<evidence type="ECO:0000313" key="5">
    <source>
        <dbReference type="Proteomes" id="UP000295444"/>
    </source>
</evidence>
<feature type="compositionally biased region" description="Polar residues" evidence="1">
    <location>
        <begin position="47"/>
        <end position="68"/>
    </location>
</feature>
<dbReference type="Proteomes" id="UP000295444">
    <property type="component" value="Unassembled WGS sequence"/>
</dbReference>
<dbReference type="AlphaFoldDB" id="A0A4R6S572"/>
<comment type="caution">
    <text evidence="4">The sequence shown here is derived from an EMBL/GenBank/DDBJ whole genome shotgun (WGS) entry which is preliminary data.</text>
</comment>
<dbReference type="InterPro" id="IPR022603">
    <property type="entry name" value="DUF3152"/>
</dbReference>